<gene>
    <name evidence="2" type="ORF">Zm00014a_002370</name>
</gene>
<sequence>CARASVPLSRGPRSPVPPPPPSTAHQRGPRARTPRSPRPRRHPSPNRHPDPLYKSPHTPLPLCLAHFTFAHSPKLRAPVLQARRSFPVARPPAPKFVAGRAQLLSAIVLRTVTPSLVLVPAPPEVNFPVVLSLLSPHFLCSVN</sequence>
<protein>
    <submittedName>
        <fullName evidence="2">Uncharacterized protein</fullName>
    </submittedName>
</protein>
<comment type="caution">
    <text evidence="2">The sequence shown here is derived from an EMBL/GenBank/DDBJ whole genome shotgun (WGS) entry which is preliminary data.</text>
</comment>
<evidence type="ECO:0000256" key="1">
    <source>
        <dbReference type="SAM" id="MobiDB-lite"/>
    </source>
</evidence>
<feature type="region of interest" description="Disordered" evidence="1">
    <location>
        <begin position="1"/>
        <end position="55"/>
    </location>
</feature>
<feature type="non-terminal residue" evidence="2">
    <location>
        <position position="1"/>
    </location>
</feature>
<name>A0A3L6DFT1_MAIZE</name>
<accession>A0A3L6DFT1</accession>
<organism evidence="2 3">
    <name type="scientific">Zea mays</name>
    <name type="common">Maize</name>
    <dbReference type="NCBI Taxonomy" id="4577"/>
    <lineage>
        <taxon>Eukaryota</taxon>
        <taxon>Viridiplantae</taxon>
        <taxon>Streptophyta</taxon>
        <taxon>Embryophyta</taxon>
        <taxon>Tracheophyta</taxon>
        <taxon>Spermatophyta</taxon>
        <taxon>Magnoliopsida</taxon>
        <taxon>Liliopsida</taxon>
        <taxon>Poales</taxon>
        <taxon>Poaceae</taxon>
        <taxon>PACMAD clade</taxon>
        <taxon>Panicoideae</taxon>
        <taxon>Andropogonodae</taxon>
        <taxon>Andropogoneae</taxon>
        <taxon>Tripsacinae</taxon>
        <taxon>Zea</taxon>
    </lineage>
</organism>
<evidence type="ECO:0000313" key="2">
    <source>
        <dbReference type="EMBL" id="PWZ07178.1"/>
    </source>
</evidence>
<dbReference type="AlphaFoldDB" id="A0A3L6DFT1"/>
<feature type="compositionally biased region" description="Basic residues" evidence="1">
    <location>
        <begin position="27"/>
        <end position="45"/>
    </location>
</feature>
<dbReference type="EMBL" id="NCVQ01000010">
    <property type="protein sequence ID" value="PWZ07178.1"/>
    <property type="molecule type" value="Genomic_DNA"/>
</dbReference>
<evidence type="ECO:0000313" key="3">
    <source>
        <dbReference type="Proteomes" id="UP000251960"/>
    </source>
</evidence>
<proteinExistence type="predicted"/>
<reference evidence="2 3" key="1">
    <citation type="journal article" date="2018" name="Nat. Genet.">
        <title>Extensive intraspecific gene order and gene structural variations between Mo17 and other maize genomes.</title>
        <authorList>
            <person name="Sun S."/>
            <person name="Zhou Y."/>
            <person name="Chen J."/>
            <person name="Shi J."/>
            <person name="Zhao H."/>
            <person name="Zhao H."/>
            <person name="Song W."/>
            <person name="Zhang M."/>
            <person name="Cui Y."/>
            <person name="Dong X."/>
            <person name="Liu H."/>
            <person name="Ma X."/>
            <person name="Jiao Y."/>
            <person name="Wang B."/>
            <person name="Wei X."/>
            <person name="Stein J.C."/>
            <person name="Glaubitz J.C."/>
            <person name="Lu F."/>
            <person name="Yu G."/>
            <person name="Liang C."/>
            <person name="Fengler K."/>
            <person name="Li B."/>
            <person name="Rafalski A."/>
            <person name="Schnable P.S."/>
            <person name="Ware D.H."/>
            <person name="Buckler E.S."/>
            <person name="Lai J."/>
        </authorList>
    </citation>
    <scope>NUCLEOTIDE SEQUENCE [LARGE SCALE GENOMIC DNA]</scope>
    <source>
        <strain evidence="3">cv. Missouri 17</strain>
        <tissue evidence="2">Seedling</tissue>
    </source>
</reference>
<dbReference type="Proteomes" id="UP000251960">
    <property type="component" value="Chromosome 9"/>
</dbReference>
<feature type="compositionally biased region" description="Low complexity" evidence="1">
    <location>
        <begin position="1"/>
        <end position="13"/>
    </location>
</feature>